<name>A0A3B0S2R5_9ZZZZ</name>
<reference evidence="1" key="1">
    <citation type="submission" date="2018-06" db="EMBL/GenBank/DDBJ databases">
        <authorList>
            <person name="Zhirakovskaya E."/>
        </authorList>
    </citation>
    <scope>NUCLEOTIDE SEQUENCE</scope>
</reference>
<organism evidence="1">
    <name type="scientific">hydrothermal vent metagenome</name>
    <dbReference type="NCBI Taxonomy" id="652676"/>
    <lineage>
        <taxon>unclassified sequences</taxon>
        <taxon>metagenomes</taxon>
        <taxon>ecological metagenomes</taxon>
    </lineage>
</organism>
<protein>
    <submittedName>
        <fullName evidence="1">Uncharacterized protein</fullName>
    </submittedName>
</protein>
<feature type="non-terminal residue" evidence="1">
    <location>
        <position position="111"/>
    </location>
</feature>
<dbReference type="EMBL" id="UOEH01000225">
    <property type="protein sequence ID" value="VAV97471.1"/>
    <property type="molecule type" value="Genomic_DNA"/>
</dbReference>
<dbReference type="AlphaFoldDB" id="A0A3B0S2R5"/>
<gene>
    <name evidence="1" type="ORF">MNBD_ALPHA05-1877</name>
</gene>
<accession>A0A3B0S2R5</accession>
<proteinExistence type="predicted"/>
<sequence length="111" mass="12080">MREAGKMRAWRYILGLLVLLAAVAAGLYLARLPVAGFAVRAAMGAAGFENPKARVTVLSLEKIMLTGLAAGPEGHEVFRIEAVEARYQWRSLLFERRVDAITVGPGEARLD</sequence>
<evidence type="ECO:0000313" key="1">
    <source>
        <dbReference type="EMBL" id="VAV97471.1"/>
    </source>
</evidence>